<accession>A0A8E2JXE3</accession>
<dbReference type="PANTHER" id="PTHR46910:SF37">
    <property type="entry name" value="ZN(II)2CYS6 TRANSCRIPTION FACTOR (EUROFUNG)"/>
    <property type="match status" value="1"/>
</dbReference>
<evidence type="ECO:0000256" key="1">
    <source>
        <dbReference type="ARBA" id="ARBA00004123"/>
    </source>
</evidence>
<evidence type="ECO:0000313" key="7">
    <source>
        <dbReference type="EMBL" id="OCL13053.1"/>
    </source>
</evidence>
<evidence type="ECO:0000259" key="6">
    <source>
        <dbReference type="SMART" id="SM00906"/>
    </source>
</evidence>
<dbReference type="EMBL" id="KV748791">
    <property type="protein sequence ID" value="OCL13053.1"/>
    <property type="molecule type" value="Genomic_DNA"/>
</dbReference>
<evidence type="ECO:0000256" key="5">
    <source>
        <dbReference type="ARBA" id="ARBA00023242"/>
    </source>
</evidence>
<protein>
    <recommendedName>
        <fullName evidence="6">Xylanolytic transcriptional activator regulatory domain-containing protein</fullName>
    </recommendedName>
</protein>
<gene>
    <name evidence="7" type="ORF">AOQ84DRAFT_333229</name>
</gene>
<dbReference type="GO" id="GO:0008270">
    <property type="term" value="F:zinc ion binding"/>
    <property type="evidence" value="ECO:0007669"/>
    <property type="project" value="InterPro"/>
</dbReference>
<dbReference type="InterPro" id="IPR007219">
    <property type="entry name" value="XnlR_reg_dom"/>
</dbReference>
<dbReference type="Proteomes" id="UP000250140">
    <property type="component" value="Unassembled WGS sequence"/>
</dbReference>
<proteinExistence type="predicted"/>
<evidence type="ECO:0000256" key="3">
    <source>
        <dbReference type="ARBA" id="ARBA00023125"/>
    </source>
</evidence>
<dbReference type="GO" id="GO:0003677">
    <property type="term" value="F:DNA binding"/>
    <property type="evidence" value="ECO:0007669"/>
    <property type="project" value="UniProtKB-KW"/>
</dbReference>
<evidence type="ECO:0000256" key="4">
    <source>
        <dbReference type="ARBA" id="ARBA00023163"/>
    </source>
</evidence>
<keyword evidence="3" id="KW-0238">DNA-binding</keyword>
<dbReference type="SMART" id="SM00906">
    <property type="entry name" value="Fungal_trans"/>
    <property type="match status" value="1"/>
</dbReference>
<dbReference type="Pfam" id="PF04082">
    <property type="entry name" value="Fungal_trans"/>
    <property type="match status" value="1"/>
</dbReference>
<sequence>MAVQFDHDTVIEKVKKAGKSGKLFYIPNQEEGQALIEKFLFILELGHPLLSRPPVEVLADIVFEPSKVTKTGWVLMFNSILSTSITAGDSLSRSLKAKLRWNIWMALDNASLFLDPCEVSIQALIVLGAHCEDFSTPNLSWILTGHACRLAQAIELHQDHADEDGQRRLFLFWSLFIIDKSVSLAFGRPPILSAQFYEHVPLPDPEYLARYAPHVNGRFQQNTKAHITTKQSNFGGLFVLRNILLAKLTGNIITYLRPNRKYTCLDQNYMVRDTERRYLKEQVTTWYNETHSVLSNAMAHEVSREDMDTEQELNLGLDSMKFQYHHLLVLITRSDENDQNFCLSSTREALAMLDRLVSTSERVYNGIVWQLLYHPFTPFFVLFGNIVRDPLAESTTEDLNLLRSTVAYFSRMDSCGNTVGKLEKIARVFSSLAEASIQHAARNARLARAGESTASTLGMSSTGARQSLDQAFASDYPSSSLLPPTSYNMNEIPFSSDEMDSDVLLGWLSSPDSTLPFSASAQHGGEVQEQEHDLYSKSSIRSASQIKGRKRSLDCTFDWFSWDLYNDNNTM</sequence>
<dbReference type="OrthoDB" id="103819at2759"/>
<dbReference type="GO" id="GO:0006351">
    <property type="term" value="P:DNA-templated transcription"/>
    <property type="evidence" value="ECO:0007669"/>
    <property type="project" value="InterPro"/>
</dbReference>
<feature type="domain" description="Xylanolytic transcriptional activator regulatory" evidence="6">
    <location>
        <begin position="140"/>
        <end position="209"/>
    </location>
</feature>
<dbReference type="CDD" id="cd12148">
    <property type="entry name" value="fungal_TF_MHR"/>
    <property type="match status" value="1"/>
</dbReference>
<dbReference type="GO" id="GO:0003700">
    <property type="term" value="F:DNA-binding transcription factor activity"/>
    <property type="evidence" value="ECO:0007669"/>
    <property type="project" value="InterPro"/>
</dbReference>
<keyword evidence="8" id="KW-1185">Reference proteome</keyword>
<evidence type="ECO:0000313" key="8">
    <source>
        <dbReference type="Proteomes" id="UP000250140"/>
    </source>
</evidence>
<reference evidence="7 8" key="1">
    <citation type="journal article" date="2016" name="Nat. Commun.">
        <title>Ectomycorrhizal ecology is imprinted in the genome of the dominant symbiotic fungus Cenococcum geophilum.</title>
        <authorList>
            <consortium name="DOE Joint Genome Institute"/>
            <person name="Peter M."/>
            <person name="Kohler A."/>
            <person name="Ohm R.A."/>
            <person name="Kuo A."/>
            <person name="Krutzmann J."/>
            <person name="Morin E."/>
            <person name="Arend M."/>
            <person name="Barry K.W."/>
            <person name="Binder M."/>
            <person name="Choi C."/>
            <person name="Clum A."/>
            <person name="Copeland A."/>
            <person name="Grisel N."/>
            <person name="Haridas S."/>
            <person name="Kipfer T."/>
            <person name="LaButti K."/>
            <person name="Lindquist E."/>
            <person name="Lipzen A."/>
            <person name="Maire R."/>
            <person name="Meier B."/>
            <person name="Mihaltcheva S."/>
            <person name="Molinier V."/>
            <person name="Murat C."/>
            <person name="Poggeler S."/>
            <person name="Quandt C.A."/>
            <person name="Sperisen C."/>
            <person name="Tritt A."/>
            <person name="Tisserant E."/>
            <person name="Crous P.W."/>
            <person name="Henrissat B."/>
            <person name="Nehls U."/>
            <person name="Egli S."/>
            <person name="Spatafora J.W."/>
            <person name="Grigoriev I.V."/>
            <person name="Martin F.M."/>
        </authorList>
    </citation>
    <scope>NUCLEOTIDE SEQUENCE [LARGE SCALE GENOMIC DNA]</scope>
    <source>
        <strain evidence="7 8">CBS 207.34</strain>
    </source>
</reference>
<keyword evidence="4" id="KW-0804">Transcription</keyword>
<comment type="subcellular location">
    <subcellularLocation>
        <location evidence="1">Nucleus</location>
    </subcellularLocation>
</comment>
<keyword evidence="5" id="KW-0539">Nucleus</keyword>
<dbReference type="InterPro" id="IPR050987">
    <property type="entry name" value="AtrR-like"/>
</dbReference>
<evidence type="ECO:0000256" key="2">
    <source>
        <dbReference type="ARBA" id="ARBA00023015"/>
    </source>
</evidence>
<dbReference type="PANTHER" id="PTHR46910">
    <property type="entry name" value="TRANSCRIPTION FACTOR PDR1"/>
    <property type="match status" value="1"/>
</dbReference>
<name>A0A8E2JXE3_9PEZI</name>
<organism evidence="7 8">
    <name type="scientific">Glonium stellatum</name>
    <dbReference type="NCBI Taxonomy" id="574774"/>
    <lineage>
        <taxon>Eukaryota</taxon>
        <taxon>Fungi</taxon>
        <taxon>Dikarya</taxon>
        <taxon>Ascomycota</taxon>
        <taxon>Pezizomycotina</taxon>
        <taxon>Dothideomycetes</taxon>
        <taxon>Pleosporomycetidae</taxon>
        <taxon>Gloniales</taxon>
        <taxon>Gloniaceae</taxon>
        <taxon>Glonium</taxon>
    </lineage>
</organism>
<dbReference type="AlphaFoldDB" id="A0A8E2JXE3"/>
<keyword evidence="2" id="KW-0805">Transcription regulation</keyword>
<dbReference type="GO" id="GO:0005634">
    <property type="term" value="C:nucleus"/>
    <property type="evidence" value="ECO:0007669"/>
    <property type="project" value="UniProtKB-SubCell"/>
</dbReference>